<evidence type="ECO:0000313" key="2">
    <source>
        <dbReference type="Proteomes" id="UP001153636"/>
    </source>
</evidence>
<organism evidence="1 2">
    <name type="scientific">Psylliodes chrysocephalus</name>
    <dbReference type="NCBI Taxonomy" id="3402493"/>
    <lineage>
        <taxon>Eukaryota</taxon>
        <taxon>Metazoa</taxon>
        <taxon>Ecdysozoa</taxon>
        <taxon>Arthropoda</taxon>
        <taxon>Hexapoda</taxon>
        <taxon>Insecta</taxon>
        <taxon>Pterygota</taxon>
        <taxon>Neoptera</taxon>
        <taxon>Endopterygota</taxon>
        <taxon>Coleoptera</taxon>
        <taxon>Polyphaga</taxon>
        <taxon>Cucujiformia</taxon>
        <taxon>Chrysomeloidea</taxon>
        <taxon>Chrysomelidae</taxon>
        <taxon>Galerucinae</taxon>
        <taxon>Alticini</taxon>
        <taxon>Psylliodes</taxon>
    </lineage>
</organism>
<proteinExistence type="predicted"/>
<protein>
    <submittedName>
        <fullName evidence="1">Uncharacterized protein</fullName>
    </submittedName>
</protein>
<evidence type="ECO:0000313" key="1">
    <source>
        <dbReference type="EMBL" id="CAH1107013.1"/>
    </source>
</evidence>
<dbReference type="PANTHER" id="PTHR33480">
    <property type="entry name" value="SET DOMAIN-CONTAINING PROTEIN-RELATED"/>
    <property type="match status" value="1"/>
</dbReference>
<accession>A0A9P0GBC8</accession>
<dbReference type="OrthoDB" id="8430171at2759"/>
<dbReference type="Proteomes" id="UP001153636">
    <property type="component" value="Chromosome 2"/>
</dbReference>
<dbReference type="AlphaFoldDB" id="A0A9P0GBC8"/>
<name>A0A9P0GBC8_9CUCU</name>
<sequence>MVFDNVEKGDFRLVRFTDDNILYVCPKTRFRLNGLEPEVKWPPDGKWYKVEIIATGGLMNSNNAQSKLEDTTYLQKSCNKNVSKNRNEKLAKLPKTLIEGSLTTINDENEKENKKKRKRYNFNNGEVNKECKNLEKQRRASKQGSCEIENNDLKISKISWTGNEKRKWDKRFVCLFCSKAFTQLPKHWYRKHSNEVEVARILSLEKNSSQRNILIADLQNKAVFKQNTQVITGGEGEIVT</sequence>
<keyword evidence="2" id="KW-1185">Reference proteome</keyword>
<dbReference type="EMBL" id="OV651814">
    <property type="protein sequence ID" value="CAH1107013.1"/>
    <property type="molecule type" value="Genomic_DNA"/>
</dbReference>
<gene>
    <name evidence="1" type="ORF">PSYICH_LOCUS7201</name>
</gene>
<dbReference type="PANTHER" id="PTHR33480:SF5">
    <property type="entry name" value="SI:DKEY-51D8.9"/>
    <property type="match status" value="1"/>
</dbReference>
<reference evidence="1" key="1">
    <citation type="submission" date="2022-01" db="EMBL/GenBank/DDBJ databases">
        <authorList>
            <person name="King R."/>
        </authorList>
    </citation>
    <scope>NUCLEOTIDE SEQUENCE</scope>
</reference>